<dbReference type="Pfam" id="PF12854">
    <property type="entry name" value="PPR_1"/>
    <property type="match status" value="1"/>
</dbReference>
<dbReference type="InterPro" id="IPR032867">
    <property type="entry name" value="DYW_dom"/>
</dbReference>
<gene>
    <name evidence="5" type="primary">PCMP-H21_0</name>
    <name evidence="5" type="ORF">g.114181</name>
</gene>
<dbReference type="InterPro" id="IPR046848">
    <property type="entry name" value="E_motif"/>
</dbReference>
<feature type="domain" description="DYW" evidence="4">
    <location>
        <begin position="926"/>
        <end position="1006"/>
    </location>
</feature>
<organism evidence="5">
    <name type="scientific">Anthurium amnicola</name>
    <dbReference type="NCBI Taxonomy" id="1678845"/>
    <lineage>
        <taxon>Eukaryota</taxon>
        <taxon>Viridiplantae</taxon>
        <taxon>Streptophyta</taxon>
        <taxon>Embryophyta</taxon>
        <taxon>Tracheophyta</taxon>
        <taxon>Spermatophyta</taxon>
        <taxon>Magnoliopsida</taxon>
        <taxon>Liliopsida</taxon>
        <taxon>Araceae</taxon>
        <taxon>Pothoideae</taxon>
        <taxon>Potheae</taxon>
        <taxon>Anthurium</taxon>
    </lineage>
</organism>
<keyword evidence="1" id="KW-0677">Repeat</keyword>
<dbReference type="EMBL" id="GDJX01027157">
    <property type="protein sequence ID" value="JAT40779.1"/>
    <property type="molecule type" value="Transcribed_RNA"/>
</dbReference>
<evidence type="ECO:0000313" key="5">
    <source>
        <dbReference type="EMBL" id="JAT40779.1"/>
    </source>
</evidence>
<dbReference type="PANTHER" id="PTHR47926:SF421">
    <property type="entry name" value="DYW DOMAIN-CONTAINING PROTEIN"/>
    <property type="match status" value="1"/>
</dbReference>
<feature type="region of interest" description="Disordered" evidence="3">
    <location>
        <begin position="1"/>
        <end position="21"/>
    </location>
</feature>
<feature type="repeat" description="PPR" evidence="2">
    <location>
        <begin position="238"/>
        <end position="272"/>
    </location>
</feature>
<dbReference type="InterPro" id="IPR046960">
    <property type="entry name" value="PPR_At4g14850-like_plant"/>
</dbReference>
<evidence type="ECO:0000259" key="4">
    <source>
        <dbReference type="Pfam" id="PF14432"/>
    </source>
</evidence>
<dbReference type="Gene3D" id="1.25.40.10">
    <property type="entry name" value="Tetratricopeptide repeat domain"/>
    <property type="match status" value="5"/>
</dbReference>
<dbReference type="GO" id="GO:0008270">
    <property type="term" value="F:zinc ion binding"/>
    <property type="evidence" value="ECO:0007669"/>
    <property type="project" value="InterPro"/>
</dbReference>
<dbReference type="PANTHER" id="PTHR47926">
    <property type="entry name" value="PENTATRICOPEPTIDE REPEAT-CONTAINING PROTEIN"/>
    <property type="match status" value="1"/>
</dbReference>
<feature type="repeat" description="PPR" evidence="2">
    <location>
        <begin position="839"/>
        <end position="873"/>
    </location>
</feature>
<feature type="repeat" description="PPR" evidence="2">
    <location>
        <begin position="702"/>
        <end position="736"/>
    </location>
</feature>
<dbReference type="Pfam" id="PF20431">
    <property type="entry name" value="E_motif"/>
    <property type="match status" value="1"/>
</dbReference>
<reference evidence="5" key="1">
    <citation type="submission" date="2015-07" db="EMBL/GenBank/DDBJ databases">
        <title>Transcriptome Assembly of Anthurium amnicola.</title>
        <authorList>
            <person name="Suzuki J."/>
        </authorList>
    </citation>
    <scope>NUCLEOTIDE SEQUENCE</scope>
</reference>
<evidence type="ECO:0000256" key="2">
    <source>
        <dbReference type="PROSITE-ProRule" id="PRU00708"/>
    </source>
</evidence>
<protein>
    <submittedName>
        <fullName evidence="5">Pentatricopeptide repeat-containing protein At1g20230</fullName>
    </submittedName>
</protein>
<feature type="repeat" description="PPR" evidence="2">
    <location>
        <begin position="737"/>
        <end position="767"/>
    </location>
</feature>
<dbReference type="InterPro" id="IPR002885">
    <property type="entry name" value="PPR_rpt"/>
</dbReference>
<proteinExistence type="predicted"/>
<sequence length="1006" mass="111892">MPACSPPTTHNTFKFLDSHPPSAGDAGVVRAHLPRRPYRALGASGSANLGLQTQRAQPNLQRRVDSGRRALLNCSREGETPTEVCPVEAHDGALSSGLLSHSTIGSRLAVLYSQGASGSSVGNVHRLLEEIPERTVALYASLIGSFVRSRQWGDVLAVFVSMVGENMKPDKFLLPKILKACSELENLSMGAIIHGYMLKQWHQLQLDVFVGNSLIDMYAKCGDLDSSWTVFDTMTERDVVSWTALLVAYTEAGLMDDAAGIFSSMQSKGVKPDLISWNALISGFARKGEVSVALDLLEDMQDNGVRPGLNSWNGVVSGFVQSANFEDALDVFLEMCSHDARNAVTIASILPACSGLKSLSLGEEIHAYAIKHGFIKNVFVGGSLIDMYMKCSKRGHAEKLFSKMENKTATVWNEMIAAYANEGNLNKALHFLQLMLEDELKPDIITYNTVLSAYARSGQKSEAFKLFSEMEQMDLKPNIVSINALIAGFQQYGLSREALELLRVIQYPKDIHTVKSFTCEDFSVGMLNDSIRPNAVTITSVLSACTDLKAQPQGMQIHGYVLRNSLESNIFVSTALVDMYAKCENMDYAVRVFGRIREKNTVTWNTLMAGYNSNVEPENALKLFPEMLYEGYIPSSITLLILLLACGSTAALSLGRELHGYIVKSIFDDPPLTVENTLVGMYTKCGSIQEARLVFDCTVPKDLVLWNTMISAYSMHGLTKDTICLFEQMEQSGLKPDHITFTSLLSACRQEGFVEEGWRYFNSMEDIYGIKPSLEHFTCMVSIMGGVGLLEEALDFIGRMPFEPDAYVWAALLRACRVHSNYEVGQKVARILFELEPRNISNYIILSNIYATAGMWDAAMDVRISIRTRGLKPVTTCSWIYIQNKIHTFKSGESSHPELDKILEEWDRLAIEMDKRGYDPQDVVFLDEEDADDFSCFHPEKLAICFGIISLPGCFPIRISKNVRMCIDCHTSAKFIALINDREVFVRDGCFYHHFRDGICSCGDKW</sequence>
<evidence type="ECO:0000256" key="3">
    <source>
        <dbReference type="SAM" id="MobiDB-lite"/>
    </source>
</evidence>
<feature type="repeat" description="PPR" evidence="2">
    <location>
        <begin position="443"/>
        <end position="477"/>
    </location>
</feature>
<evidence type="ECO:0000256" key="1">
    <source>
        <dbReference type="ARBA" id="ARBA00022737"/>
    </source>
</evidence>
<dbReference type="GO" id="GO:0009451">
    <property type="term" value="P:RNA modification"/>
    <property type="evidence" value="ECO:0007669"/>
    <property type="project" value="InterPro"/>
</dbReference>
<dbReference type="GO" id="GO:0003723">
    <property type="term" value="F:RNA binding"/>
    <property type="evidence" value="ECO:0007669"/>
    <property type="project" value="InterPro"/>
</dbReference>
<name>A0A1D1XEG9_9ARAE</name>
<dbReference type="AlphaFoldDB" id="A0A1D1XEG9"/>
<dbReference type="FunFam" id="1.25.40.10:FF:000378">
    <property type="entry name" value="Pentatricopeptide repeat-containing protein mitochondrial"/>
    <property type="match status" value="1"/>
</dbReference>
<dbReference type="PROSITE" id="PS51375">
    <property type="entry name" value="PPR"/>
    <property type="match status" value="10"/>
</dbReference>
<dbReference type="FunFam" id="1.25.40.10:FF:000393">
    <property type="entry name" value="Pentatricopeptide repeat-containing protein At1g20230"/>
    <property type="match status" value="1"/>
</dbReference>
<feature type="repeat" description="PPR" evidence="2">
    <location>
        <begin position="135"/>
        <end position="169"/>
    </location>
</feature>
<feature type="compositionally biased region" description="Polar residues" evidence="3">
    <location>
        <begin position="1"/>
        <end position="12"/>
    </location>
</feature>
<dbReference type="InterPro" id="IPR011990">
    <property type="entry name" value="TPR-like_helical_dom_sf"/>
</dbReference>
<feature type="repeat" description="PPR" evidence="2">
    <location>
        <begin position="408"/>
        <end position="442"/>
    </location>
</feature>
<feature type="repeat" description="PPR" evidence="2">
    <location>
        <begin position="600"/>
        <end position="634"/>
    </location>
</feature>
<dbReference type="Pfam" id="PF13041">
    <property type="entry name" value="PPR_2"/>
    <property type="match status" value="3"/>
</dbReference>
<feature type="repeat" description="PPR" evidence="2">
    <location>
        <begin position="207"/>
        <end position="237"/>
    </location>
</feature>
<dbReference type="Pfam" id="PF01535">
    <property type="entry name" value="PPR"/>
    <property type="match status" value="4"/>
</dbReference>
<dbReference type="Pfam" id="PF14432">
    <property type="entry name" value="DYW_deaminase"/>
    <property type="match status" value="1"/>
</dbReference>
<accession>A0A1D1XEG9</accession>
<feature type="repeat" description="PPR" evidence="2">
    <location>
        <begin position="273"/>
        <end position="307"/>
    </location>
</feature>
<dbReference type="FunFam" id="1.25.40.10:FF:000073">
    <property type="entry name" value="Pentatricopeptide repeat-containing protein chloroplastic"/>
    <property type="match status" value="2"/>
</dbReference>
<dbReference type="NCBIfam" id="TIGR00756">
    <property type="entry name" value="PPR"/>
    <property type="match status" value="9"/>
</dbReference>